<dbReference type="InterPro" id="IPR047215">
    <property type="entry name" value="Galactose_mutarotase-like"/>
</dbReference>
<dbReference type="EC" id="5.1.3.3" evidence="3 5"/>
<dbReference type="InterPro" id="IPR018052">
    <property type="entry name" value="Ald1_epimerase_CS"/>
</dbReference>
<comment type="caution">
    <text evidence="6">The sequence shown here is derived from an EMBL/GenBank/DDBJ whole genome shotgun (WGS) entry which is preliminary data.</text>
</comment>
<proteinExistence type="inferred from homology"/>
<dbReference type="InterPro" id="IPR008183">
    <property type="entry name" value="Aldose_1/G6P_1-epimerase"/>
</dbReference>
<evidence type="ECO:0000256" key="3">
    <source>
        <dbReference type="ARBA" id="ARBA00013185"/>
    </source>
</evidence>
<comment type="similarity">
    <text evidence="2 5">Belongs to the aldose epimerase family.</text>
</comment>
<comment type="pathway">
    <text evidence="5">Carbohydrate metabolism; hexose metabolism.</text>
</comment>
<dbReference type="InterPro" id="IPR015443">
    <property type="entry name" value="Aldose_1-epimerase"/>
</dbReference>
<dbReference type="NCBIfam" id="NF008277">
    <property type="entry name" value="PRK11055.1"/>
    <property type="match status" value="1"/>
</dbReference>
<reference evidence="6 7" key="1">
    <citation type="submission" date="2021-06" db="EMBL/GenBank/DDBJ databases">
        <title>Faecalicatena sp. nov. isolated from porcine feces.</title>
        <authorList>
            <person name="Oh B.S."/>
            <person name="Lee J.H."/>
        </authorList>
    </citation>
    <scope>NUCLEOTIDE SEQUENCE [LARGE SCALE GENOMIC DNA]</scope>
    <source>
        <strain evidence="6 7">AGMB00832</strain>
    </source>
</reference>
<evidence type="ECO:0000256" key="1">
    <source>
        <dbReference type="ARBA" id="ARBA00001614"/>
    </source>
</evidence>
<dbReference type="PROSITE" id="PS00545">
    <property type="entry name" value="ALDOSE_1_EPIMERASE"/>
    <property type="match status" value="1"/>
</dbReference>
<dbReference type="PIRSF" id="PIRSF005096">
    <property type="entry name" value="GALM"/>
    <property type="match status" value="1"/>
</dbReference>
<gene>
    <name evidence="6" type="ORF">HGO97_019260</name>
</gene>
<organism evidence="6 7">
    <name type="scientific">Faecalicatena faecalis</name>
    <dbReference type="NCBI Taxonomy" id="2726362"/>
    <lineage>
        <taxon>Bacteria</taxon>
        <taxon>Bacillati</taxon>
        <taxon>Bacillota</taxon>
        <taxon>Clostridia</taxon>
        <taxon>Lachnospirales</taxon>
        <taxon>Lachnospiraceae</taxon>
        <taxon>Faecalicatena</taxon>
    </lineage>
</organism>
<sequence length="349" mass="39004">MSILEKREFGTTKDGTMAYLYTIENQNGMKMTVTDFGAALVNLFVPDRDGNLRDVVLGYDDARTYEERGAFFGAAVGRSANRIKGAAFEINGVSYQLEKNDNGENNLHSGNDFYNKRFWKVVQEKEDSITFELYSPDKDQGYPGALTMRVTYELTADGTLHLEYEAVPDKDTIINMTNHSYFNLGGHDSGDVLNHKLTIDADYFTRADAQSIPTGELLEVAGTPMDFRSPHAIGERIDADYEATRLGGGYDHNWVLKNDGKFAKVAEAADEESGIGMEVWTDLPGMQVYTANFLENEPGKGGVLYQGRSAVCFETQYFPDAIHHDHFAGPVCKAGETYRTVTEYRFDRL</sequence>
<accession>A0ABS6D9L3</accession>
<dbReference type="Proteomes" id="UP000723714">
    <property type="component" value="Unassembled WGS sequence"/>
</dbReference>
<evidence type="ECO:0000313" key="6">
    <source>
        <dbReference type="EMBL" id="MBU3877945.1"/>
    </source>
</evidence>
<comment type="catalytic activity">
    <reaction evidence="1 5">
        <text>alpha-D-glucose = beta-D-glucose</text>
        <dbReference type="Rhea" id="RHEA:10264"/>
        <dbReference type="ChEBI" id="CHEBI:15903"/>
        <dbReference type="ChEBI" id="CHEBI:17925"/>
        <dbReference type="EC" id="5.1.3.3"/>
    </reaction>
</comment>
<keyword evidence="5" id="KW-0119">Carbohydrate metabolism</keyword>
<dbReference type="Pfam" id="PF01263">
    <property type="entry name" value="Aldose_epim"/>
    <property type="match status" value="1"/>
</dbReference>
<evidence type="ECO:0000313" key="7">
    <source>
        <dbReference type="Proteomes" id="UP000723714"/>
    </source>
</evidence>
<evidence type="ECO:0000256" key="5">
    <source>
        <dbReference type="PIRNR" id="PIRNR005096"/>
    </source>
</evidence>
<protein>
    <recommendedName>
        <fullName evidence="4 5">Aldose 1-epimerase</fullName>
        <ecNumber evidence="3 5">5.1.3.3</ecNumber>
    </recommendedName>
</protein>
<dbReference type="PANTHER" id="PTHR10091">
    <property type="entry name" value="ALDOSE-1-EPIMERASE"/>
    <property type="match status" value="1"/>
</dbReference>
<keyword evidence="5" id="KW-0413">Isomerase</keyword>
<dbReference type="PANTHER" id="PTHR10091:SF0">
    <property type="entry name" value="GALACTOSE MUTAROTASE"/>
    <property type="match status" value="1"/>
</dbReference>
<keyword evidence="7" id="KW-1185">Reference proteome</keyword>
<dbReference type="EMBL" id="JABACJ020000025">
    <property type="protein sequence ID" value="MBU3877945.1"/>
    <property type="molecule type" value="Genomic_DNA"/>
</dbReference>
<dbReference type="CDD" id="cd09019">
    <property type="entry name" value="galactose_mutarotase_like"/>
    <property type="match status" value="1"/>
</dbReference>
<evidence type="ECO:0000256" key="4">
    <source>
        <dbReference type="ARBA" id="ARBA00014165"/>
    </source>
</evidence>
<evidence type="ECO:0000256" key="2">
    <source>
        <dbReference type="ARBA" id="ARBA00006206"/>
    </source>
</evidence>
<name>A0ABS6D9L3_9FIRM</name>
<dbReference type="RefSeq" id="WP_216244507.1">
    <property type="nucleotide sequence ID" value="NZ_JABACJ020000025.1"/>
</dbReference>